<dbReference type="Proteomes" id="UP001055811">
    <property type="component" value="Linkage Group LG05"/>
</dbReference>
<evidence type="ECO:0000313" key="2">
    <source>
        <dbReference type="Proteomes" id="UP001055811"/>
    </source>
</evidence>
<dbReference type="EMBL" id="CM042013">
    <property type="protein sequence ID" value="KAI3737977.1"/>
    <property type="molecule type" value="Genomic_DNA"/>
</dbReference>
<comment type="caution">
    <text evidence="1">The sequence shown here is derived from an EMBL/GenBank/DDBJ whole genome shotgun (WGS) entry which is preliminary data.</text>
</comment>
<accession>A0ACB9CUJ9</accession>
<proteinExistence type="predicted"/>
<evidence type="ECO:0000313" key="1">
    <source>
        <dbReference type="EMBL" id="KAI3737977.1"/>
    </source>
</evidence>
<keyword evidence="2" id="KW-1185">Reference proteome</keyword>
<name>A0ACB9CUJ9_CICIN</name>
<gene>
    <name evidence="1" type="ORF">L2E82_27995</name>
</gene>
<reference evidence="1 2" key="2">
    <citation type="journal article" date="2022" name="Mol. Ecol. Resour.">
        <title>The genomes of chicory, endive, great burdock and yacon provide insights into Asteraceae paleo-polyploidization history and plant inulin production.</title>
        <authorList>
            <person name="Fan W."/>
            <person name="Wang S."/>
            <person name="Wang H."/>
            <person name="Wang A."/>
            <person name="Jiang F."/>
            <person name="Liu H."/>
            <person name="Zhao H."/>
            <person name="Xu D."/>
            <person name="Zhang Y."/>
        </authorList>
    </citation>
    <scope>NUCLEOTIDE SEQUENCE [LARGE SCALE GENOMIC DNA]</scope>
    <source>
        <strain evidence="2">cv. Punajuju</strain>
        <tissue evidence="1">Leaves</tissue>
    </source>
</reference>
<organism evidence="1 2">
    <name type="scientific">Cichorium intybus</name>
    <name type="common">Chicory</name>
    <dbReference type="NCBI Taxonomy" id="13427"/>
    <lineage>
        <taxon>Eukaryota</taxon>
        <taxon>Viridiplantae</taxon>
        <taxon>Streptophyta</taxon>
        <taxon>Embryophyta</taxon>
        <taxon>Tracheophyta</taxon>
        <taxon>Spermatophyta</taxon>
        <taxon>Magnoliopsida</taxon>
        <taxon>eudicotyledons</taxon>
        <taxon>Gunneridae</taxon>
        <taxon>Pentapetalae</taxon>
        <taxon>asterids</taxon>
        <taxon>campanulids</taxon>
        <taxon>Asterales</taxon>
        <taxon>Asteraceae</taxon>
        <taxon>Cichorioideae</taxon>
        <taxon>Cichorieae</taxon>
        <taxon>Cichoriinae</taxon>
        <taxon>Cichorium</taxon>
    </lineage>
</organism>
<sequence>MGVNNVSLKTIADSRQGLVLEFSKFSISPPLFSDSHFPSTVQFNGDHLFAPSTVRFEGSNSSPTLGLQVNTFVAPLIPDNFWFFA</sequence>
<reference evidence="2" key="1">
    <citation type="journal article" date="2022" name="Mol. Ecol. Resour.">
        <title>The genomes of chicory, endive, great burdock and yacon provide insights into Asteraceae palaeo-polyploidization history and plant inulin production.</title>
        <authorList>
            <person name="Fan W."/>
            <person name="Wang S."/>
            <person name="Wang H."/>
            <person name="Wang A."/>
            <person name="Jiang F."/>
            <person name="Liu H."/>
            <person name="Zhao H."/>
            <person name="Xu D."/>
            <person name="Zhang Y."/>
        </authorList>
    </citation>
    <scope>NUCLEOTIDE SEQUENCE [LARGE SCALE GENOMIC DNA]</scope>
    <source>
        <strain evidence="2">cv. Punajuju</strain>
    </source>
</reference>
<protein>
    <submittedName>
        <fullName evidence="1">Uncharacterized protein</fullName>
    </submittedName>
</protein>